<dbReference type="AlphaFoldDB" id="A0A0K2GDJ2"/>
<feature type="signal peptide" evidence="2">
    <location>
        <begin position="1"/>
        <end position="25"/>
    </location>
</feature>
<name>A0A0K2GDJ2_NITMO</name>
<evidence type="ECO:0000256" key="2">
    <source>
        <dbReference type="SAM" id="SignalP"/>
    </source>
</evidence>
<evidence type="ECO:0008006" key="5">
    <source>
        <dbReference type="Google" id="ProtNLM"/>
    </source>
</evidence>
<evidence type="ECO:0000256" key="1">
    <source>
        <dbReference type="SAM" id="MobiDB-lite"/>
    </source>
</evidence>
<reference evidence="3 4" key="1">
    <citation type="journal article" date="2015" name="Proc. Natl. Acad. Sci. U.S.A.">
        <title>Expanded metabolic versatility of ubiquitous nitrite-oxidizing bacteria from the genus Nitrospira.</title>
        <authorList>
            <person name="Koch H."/>
            <person name="Lucker S."/>
            <person name="Albertsen M."/>
            <person name="Kitzinger K."/>
            <person name="Herbold C."/>
            <person name="Spieck E."/>
            <person name="Nielsen P.H."/>
            <person name="Wagner M."/>
            <person name="Daims H."/>
        </authorList>
    </citation>
    <scope>NUCLEOTIDE SEQUENCE [LARGE SCALE GENOMIC DNA]</scope>
    <source>
        <strain evidence="3 4">NSP M-1</strain>
    </source>
</reference>
<evidence type="ECO:0000313" key="3">
    <source>
        <dbReference type="EMBL" id="ALA58909.1"/>
    </source>
</evidence>
<dbReference type="PATRIC" id="fig|42253.5.peg.2461"/>
<organism evidence="3 4">
    <name type="scientific">Nitrospira moscoviensis</name>
    <dbReference type="NCBI Taxonomy" id="42253"/>
    <lineage>
        <taxon>Bacteria</taxon>
        <taxon>Pseudomonadati</taxon>
        <taxon>Nitrospirota</taxon>
        <taxon>Nitrospiria</taxon>
        <taxon>Nitrospirales</taxon>
        <taxon>Nitrospiraceae</taxon>
        <taxon>Nitrospira</taxon>
    </lineage>
</organism>
<dbReference type="EMBL" id="CP011801">
    <property type="protein sequence ID" value="ALA58909.1"/>
    <property type="molecule type" value="Genomic_DNA"/>
</dbReference>
<dbReference type="Proteomes" id="UP000069205">
    <property type="component" value="Chromosome"/>
</dbReference>
<accession>A0A0K2GDJ2</accession>
<dbReference type="KEGG" id="nmv:NITMOv2_2496"/>
<feature type="region of interest" description="Disordered" evidence="1">
    <location>
        <begin position="27"/>
        <end position="73"/>
    </location>
</feature>
<proteinExistence type="predicted"/>
<feature type="chain" id="PRO_5005476952" description="Pentapeptide MXKDX repeat protein" evidence="2">
    <location>
        <begin position="26"/>
        <end position="73"/>
    </location>
</feature>
<evidence type="ECO:0000313" key="4">
    <source>
        <dbReference type="Proteomes" id="UP000069205"/>
    </source>
</evidence>
<dbReference type="STRING" id="42253.NITMOv2_2496"/>
<sequence>MKRFSMMVALAAFVGAGAMATVAMADEDKKEEKKGGHVVAQMSDDKKDEKKDKGGHVVFSDDKKDEHKDKGGK</sequence>
<keyword evidence="2" id="KW-0732">Signal</keyword>
<dbReference type="RefSeq" id="WP_053380003.1">
    <property type="nucleotide sequence ID" value="NZ_CP011801.1"/>
</dbReference>
<gene>
    <name evidence="3" type="ORF">NITMOv2_2496</name>
</gene>
<protein>
    <recommendedName>
        <fullName evidence="5">Pentapeptide MXKDX repeat protein</fullName>
    </recommendedName>
</protein>
<feature type="compositionally biased region" description="Basic and acidic residues" evidence="1">
    <location>
        <begin position="43"/>
        <end position="73"/>
    </location>
</feature>
<keyword evidence="4" id="KW-1185">Reference proteome</keyword>